<feature type="compositionally biased region" description="Low complexity" evidence="1">
    <location>
        <begin position="38"/>
        <end position="48"/>
    </location>
</feature>
<protein>
    <submittedName>
        <fullName evidence="2">Uncharacterized protein</fullName>
    </submittedName>
</protein>
<evidence type="ECO:0000256" key="1">
    <source>
        <dbReference type="SAM" id="MobiDB-lite"/>
    </source>
</evidence>
<gene>
    <name evidence="2" type="ORF">C7S16_5333</name>
</gene>
<proteinExistence type="predicted"/>
<dbReference type="EMBL" id="QXCT01000001">
    <property type="protein sequence ID" value="MDW9250967.1"/>
    <property type="molecule type" value="Genomic_DNA"/>
</dbReference>
<name>A0AAW9CQ82_BURTH</name>
<accession>A0AAW9CQ82</accession>
<evidence type="ECO:0000313" key="3">
    <source>
        <dbReference type="Proteomes" id="UP001272137"/>
    </source>
</evidence>
<reference evidence="2" key="1">
    <citation type="submission" date="2018-08" db="EMBL/GenBank/DDBJ databases">
        <title>Identification of Burkholderia cepacia strains that express a Burkholderia pseudomallei-like capsular polysaccharide.</title>
        <authorList>
            <person name="Burtnick M.N."/>
            <person name="Vongsouvath M."/>
            <person name="Newton P."/>
            <person name="Wuthiekanun V."/>
            <person name="Limmathurotsakul D."/>
            <person name="Brett P.J."/>
            <person name="Chantratita N."/>
            <person name="Dance D.A."/>
        </authorList>
    </citation>
    <scope>NUCLEOTIDE SEQUENCE</scope>
    <source>
        <strain evidence="2">SBXCC001</strain>
    </source>
</reference>
<sequence>MEGDCECELHAGQIEGRKSGFHASRPKLTTPAGGAAGGPCAARARPRP</sequence>
<comment type="caution">
    <text evidence="2">The sequence shown here is derived from an EMBL/GenBank/DDBJ whole genome shotgun (WGS) entry which is preliminary data.</text>
</comment>
<evidence type="ECO:0000313" key="2">
    <source>
        <dbReference type="EMBL" id="MDW9250967.1"/>
    </source>
</evidence>
<dbReference type="AlphaFoldDB" id="A0AAW9CQ82"/>
<organism evidence="2 3">
    <name type="scientific">Burkholderia thailandensis</name>
    <dbReference type="NCBI Taxonomy" id="57975"/>
    <lineage>
        <taxon>Bacteria</taxon>
        <taxon>Pseudomonadati</taxon>
        <taxon>Pseudomonadota</taxon>
        <taxon>Betaproteobacteria</taxon>
        <taxon>Burkholderiales</taxon>
        <taxon>Burkholderiaceae</taxon>
        <taxon>Burkholderia</taxon>
        <taxon>pseudomallei group</taxon>
    </lineage>
</organism>
<dbReference type="Proteomes" id="UP001272137">
    <property type="component" value="Unassembled WGS sequence"/>
</dbReference>
<feature type="region of interest" description="Disordered" evidence="1">
    <location>
        <begin position="16"/>
        <end position="48"/>
    </location>
</feature>